<feature type="transmembrane region" description="Helical" evidence="1">
    <location>
        <begin position="178"/>
        <end position="202"/>
    </location>
</feature>
<dbReference type="KEGG" id="sla:SERLADRAFT_478197"/>
<feature type="transmembrane region" description="Helical" evidence="1">
    <location>
        <begin position="208"/>
        <end position="228"/>
    </location>
</feature>
<evidence type="ECO:0000313" key="3">
    <source>
        <dbReference type="EMBL" id="EGO19828.1"/>
    </source>
</evidence>
<feature type="chain" id="PRO_5003376611" evidence="2">
    <location>
        <begin position="22"/>
        <end position="248"/>
    </location>
</feature>
<sequence length="248" mass="25192">MRSFSSLSVLFTVALGAFTSAAPASSPVAVLAGKAAGLPALPAVGEVTQHLPAAARGLPQVPDVSKEVNKVKETAHLARDSTPRSIAMIMTGSFSEIAPYCQQLQYVNAKNATVVAITPAVTKIRTSLTAAVTEIQLLKGQPLSIILRAVDGVTILTVAGLAQIIAIDLAIIFRALGAVLAVVTIDAHAAVFALLVTVGAVVGTLLQVVVGLVAGLAVAVLGLLDATVKSIIVELSLKLVISVLGITV</sequence>
<dbReference type="Proteomes" id="UP000008064">
    <property type="component" value="Unassembled WGS sequence"/>
</dbReference>
<keyword evidence="1" id="KW-1133">Transmembrane helix</keyword>
<dbReference type="HOGENOM" id="CLU_060591_0_0_1"/>
<organism>
    <name type="scientific">Serpula lacrymans var. lacrymans (strain S7.9)</name>
    <name type="common">Dry rot fungus</name>
    <dbReference type="NCBI Taxonomy" id="578457"/>
    <lineage>
        <taxon>Eukaryota</taxon>
        <taxon>Fungi</taxon>
        <taxon>Dikarya</taxon>
        <taxon>Basidiomycota</taxon>
        <taxon>Agaricomycotina</taxon>
        <taxon>Agaricomycetes</taxon>
        <taxon>Agaricomycetidae</taxon>
        <taxon>Boletales</taxon>
        <taxon>Coniophorineae</taxon>
        <taxon>Serpulaceae</taxon>
        <taxon>Serpula</taxon>
    </lineage>
</organism>
<name>F8PAI9_SERL9</name>
<dbReference type="AlphaFoldDB" id="F8PAI9"/>
<evidence type="ECO:0000256" key="2">
    <source>
        <dbReference type="SAM" id="SignalP"/>
    </source>
</evidence>
<evidence type="ECO:0000256" key="1">
    <source>
        <dbReference type="SAM" id="Phobius"/>
    </source>
</evidence>
<dbReference type="OrthoDB" id="3265564at2759"/>
<accession>F8PAI9</accession>
<feature type="transmembrane region" description="Helical" evidence="1">
    <location>
        <begin position="145"/>
        <end position="166"/>
    </location>
</feature>
<keyword evidence="1" id="KW-0812">Transmembrane</keyword>
<reference evidence="3" key="1">
    <citation type="submission" date="2011-04" db="EMBL/GenBank/DDBJ databases">
        <title>Evolution of plant cell wall degrading machinery underlies the functional diversity of forest fungi.</title>
        <authorList>
            <consortium name="US DOE Joint Genome Institute (JGI-PGF)"/>
            <person name="Eastwood D.C."/>
            <person name="Floudas D."/>
            <person name="Binder M."/>
            <person name="Majcherczyk A."/>
            <person name="Schneider P."/>
            <person name="Aerts A."/>
            <person name="Asiegbu F.O."/>
            <person name="Baker S.E."/>
            <person name="Barry K."/>
            <person name="Bendiksby M."/>
            <person name="Blumentritt M."/>
            <person name="Coutinho P.M."/>
            <person name="Cullen D."/>
            <person name="Cullen D."/>
            <person name="Gathman A."/>
            <person name="Goodell B."/>
            <person name="Henrissat B."/>
            <person name="Ihrmark K."/>
            <person name="Kauserud H."/>
            <person name="Kohler A."/>
            <person name="LaButti K."/>
            <person name="Lapidus A."/>
            <person name="Lavin J.L."/>
            <person name="Lee Y.-H."/>
            <person name="Lindquist E."/>
            <person name="Lilly W."/>
            <person name="Lucas S."/>
            <person name="Morin E."/>
            <person name="Murat C."/>
            <person name="Oguiza J.A."/>
            <person name="Park J."/>
            <person name="Pisabarro A.G."/>
            <person name="Riley R."/>
            <person name="Rosling A."/>
            <person name="Salamov A."/>
            <person name="Schmidt O."/>
            <person name="Schmutz J."/>
            <person name="Skrede I."/>
            <person name="Stenlid J."/>
            <person name="Wiebenga A."/>
            <person name="Xie X."/>
            <person name="Kues U."/>
            <person name="Hibbett D.S."/>
            <person name="Hoffmeister D."/>
            <person name="Hogberg N."/>
            <person name="Martin F."/>
            <person name="Grigoriev I.V."/>
            <person name="Watkinson S.C."/>
        </authorList>
    </citation>
    <scope>NUCLEOTIDE SEQUENCE</scope>
    <source>
        <strain evidence="3">S7.9</strain>
    </source>
</reference>
<dbReference type="EMBL" id="GL945442">
    <property type="protein sequence ID" value="EGO19828.1"/>
    <property type="molecule type" value="Genomic_DNA"/>
</dbReference>
<gene>
    <name evidence="3" type="ORF">SERLADRAFT_478197</name>
</gene>
<keyword evidence="2" id="KW-0732">Signal</keyword>
<feature type="signal peptide" evidence="2">
    <location>
        <begin position="1"/>
        <end position="21"/>
    </location>
</feature>
<protein>
    <submittedName>
        <fullName evidence="3">Uncharacterized protein</fullName>
    </submittedName>
</protein>
<keyword evidence="1" id="KW-0472">Membrane</keyword>
<dbReference type="RefSeq" id="XP_007323263.1">
    <property type="nucleotide sequence ID" value="XM_007323201.1"/>
</dbReference>
<dbReference type="GeneID" id="18821130"/>
<proteinExistence type="predicted"/>